<evidence type="ECO:0000256" key="3">
    <source>
        <dbReference type="ARBA" id="ARBA00022676"/>
    </source>
</evidence>
<feature type="chain" id="PRO_5014195851" description="Fucosyltransferase" evidence="6">
    <location>
        <begin position="20"/>
        <end position="376"/>
    </location>
</feature>
<gene>
    <name evidence="8" type="ORF">PSACC_01230</name>
</gene>
<comment type="subcellular location">
    <subcellularLocation>
        <location evidence="5">Golgi apparatus</location>
        <location evidence="5">Golgi stack membrane</location>
        <topology evidence="5">Single-pass type II membrane protein</topology>
    </subcellularLocation>
</comment>
<comment type="caution">
    <text evidence="8">The sequence shown here is derived from an EMBL/GenBank/DDBJ whole genome shotgun (WGS) entry which is preliminary data.</text>
</comment>
<reference evidence="8 9" key="1">
    <citation type="submission" date="2016-10" db="EMBL/GenBank/DDBJ databases">
        <title>The genome of Paramicrosporidium saccamoebae is the missing link in understanding Cryptomycota and Microsporidia evolution.</title>
        <authorList>
            <person name="Quandt C.A."/>
            <person name="Beaudet D."/>
            <person name="Corsaro D."/>
            <person name="Michel R."/>
            <person name="Corradi N."/>
            <person name="James T."/>
        </authorList>
    </citation>
    <scope>NUCLEOTIDE SEQUENCE [LARGE SCALE GENOMIC DNA]</scope>
    <source>
        <strain evidence="8 9">KSL3</strain>
    </source>
</reference>
<dbReference type="InterPro" id="IPR055270">
    <property type="entry name" value="Glyco_tran_10_C"/>
</dbReference>
<dbReference type="InterPro" id="IPR001503">
    <property type="entry name" value="Glyco_trans_10"/>
</dbReference>
<evidence type="ECO:0000256" key="6">
    <source>
        <dbReference type="SAM" id="SignalP"/>
    </source>
</evidence>
<keyword evidence="5" id="KW-0333">Golgi apparatus</keyword>
<comment type="similarity">
    <text evidence="2 5">Belongs to the glycosyltransferase 10 family.</text>
</comment>
<dbReference type="InterPro" id="IPR038577">
    <property type="entry name" value="GT10-like_C_sf"/>
</dbReference>
<dbReference type="EMBL" id="MTSL01000093">
    <property type="protein sequence ID" value="PJF18961.1"/>
    <property type="molecule type" value="Genomic_DNA"/>
</dbReference>
<keyword evidence="9" id="KW-1185">Reference proteome</keyword>
<keyword evidence="3 5" id="KW-0328">Glycosyltransferase</keyword>
<evidence type="ECO:0000256" key="1">
    <source>
        <dbReference type="ARBA" id="ARBA00004922"/>
    </source>
</evidence>
<dbReference type="SUPFAM" id="SSF53756">
    <property type="entry name" value="UDP-Glycosyltransferase/glycogen phosphorylase"/>
    <property type="match status" value="1"/>
</dbReference>
<keyword evidence="5" id="KW-0472">Membrane</keyword>
<dbReference type="GO" id="GO:0032580">
    <property type="term" value="C:Golgi cisterna membrane"/>
    <property type="evidence" value="ECO:0007669"/>
    <property type="project" value="UniProtKB-SubCell"/>
</dbReference>
<evidence type="ECO:0000256" key="4">
    <source>
        <dbReference type="ARBA" id="ARBA00022679"/>
    </source>
</evidence>
<proteinExistence type="inferred from homology"/>
<dbReference type="PANTHER" id="PTHR11929">
    <property type="entry name" value="ALPHA- 1,3 -FUCOSYLTRANSFERASE"/>
    <property type="match status" value="1"/>
</dbReference>
<dbReference type="OrthoDB" id="427096at2759"/>
<dbReference type="Proteomes" id="UP000240830">
    <property type="component" value="Unassembled WGS sequence"/>
</dbReference>
<keyword evidence="5" id="KW-0812">Transmembrane</keyword>
<feature type="signal peptide" evidence="6">
    <location>
        <begin position="1"/>
        <end position="19"/>
    </location>
</feature>
<evidence type="ECO:0000256" key="5">
    <source>
        <dbReference type="RuleBase" id="RU003832"/>
    </source>
</evidence>
<dbReference type="GO" id="GO:0046920">
    <property type="term" value="F:alpha-(1-&gt;3)-fucosyltransferase activity"/>
    <property type="evidence" value="ECO:0007669"/>
    <property type="project" value="TreeGrafter"/>
</dbReference>
<organism evidence="8 9">
    <name type="scientific">Paramicrosporidium saccamoebae</name>
    <dbReference type="NCBI Taxonomy" id="1246581"/>
    <lineage>
        <taxon>Eukaryota</taxon>
        <taxon>Fungi</taxon>
        <taxon>Fungi incertae sedis</taxon>
        <taxon>Cryptomycota</taxon>
        <taxon>Cryptomycota incertae sedis</taxon>
        <taxon>Paramicrosporidium</taxon>
    </lineage>
</organism>
<dbReference type="UniPathway" id="UPA00378"/>
<comment type="pathway">
    <text evidence="1">Protein modification; protein glycosylation.</text>
</comment>
<evidence type="ECO:0000259" key="7">
    <source>
        <dbReference type="Pfam" id="PF00852"/>
    </source>
</evidence>
<accession>A0A2H9TMG1</accession>
<sequence length="376" mass="42626">MHISTSFLYIFATLSLTMAIPGKSNVYHLVDSAESEWTWIARLSDRYKFNAEAQKVLHNRLVMNYMRPIPKAPKIITEEEPISVLLWDTEGLEKVAGDTELASQCSVPCRVTTDRSESGKAHMILAVGDEVPDVFAILQPFQQKALFVLEPDLSLPNAEKRVDPFHMLVSYSRHSDIRVDYSRSLSIPSGLPVFAQKTKKALAAAFISNCDNNGDARYRLDYLRELSVHMDIDSYGACLHTPGLPTDVNFKEIASQYHYVLVLENTVLDDYVTDKFYEALSTDAIPVYLGAPNIAEFLPDRQSNHIVIEARNFPDPTGLATHLKELALDEKAYMEYFEWRSVGHDPSFSKQNDFEATGKNSFVCRMCEHYNLRVEK</sequence>
<dbReference type="Pfam" id="PF00852">
    <property type="entry name" value="Glyco_transf_10"/>
    <property type="match status" value="1"/>
</dbReference>
<dbReference type="STRING" id="1246581.A0A2H9TMG1"/>
<protein>
    <recommendedName>
        <fullName evidence="5">Fucosyltransferase</fullName>
        <ecNumber evidence="5">2.4.1.-</ecNumber>
    </recommendedName>
</protein>
<dbReference type="AlphaFoldDB" id="A0A2H9TMG1"/>
<feature type="domain" description="Fucosyltransferase C-terminal" evidence="7">
    <location>
        <begin position="197"/>
        <end position="371"/>
    </location>
</feature>
<evidence type="ECO:0000313" key="8">
    <source>
        <dbReference type="EMBL" id="PJF18961.1"/>
    </source>
</evidence>
<keyword evidence="6" id="KW-0732">Signal</keyword>
<evidence type="ECO:0000313" key="9">
    <source>
        <dbReference type="Proteomes" id="UP000240830"/>
    </source>
</evidence>
<keyword evidence="4 5" id="KW-0808">Transferase</keyword>
<dbReference type="EC" id="2.4.1.-" evidence="5"/>
<dbReference type="PANTHER" id="PTHR11929:SF194">
    <property type="entry name" value="ALPHA-(1,3)-FUCOSYLTRANSFERASE 10"/>
    <property type="match status" value="1"/>
</dbReference>
<evidence type="ECO:0000256" key="2">
    <source>
        <dbReference type="ARBA" id="ARBA00008919"/>
    </source>
</evidence>
<name>A0A2H9TMG1_9FUNG</name>
<dbReference type="Gene3D" id="3.40.50.11660">
    <property type="entry name" value="Glycosyl transferase family 10, C-terminal domain"/>
    <property type="match status" value="1"/>
</dbReference>